<reference evidence="2" key="1">
    <citation type="journal article" date="2014" name="PLoS ONE">
        <title>Transcriptome-Based Identification of ABC Transporters in the Western Tarnished Plant Bug Lygus hesperus.</title>
        <authorList>
            <person name="Hull J.J."/>
            <person name="Chaney K."/>
            <person name="Geib S.M."/>
            <person name="Fabrick J.A."/>
            <person name="Brent C.S."/>
            <person name="Walsh D."/>
            <person name="Lavine L.C."/>
        </authorList>
    </citation>
    <scope>NUCLEOTIDE SEQUENCE</scope>
</reference>
<dbReference type="AlphaFoldDB" id="A0A0A9ZBM3"/>
<accession>A0A0A9ZBM3</accession>
<protein>
    <submittedName>
        <fullName evidence="2">Putative helicase MAGATAMA 3</fullName>
    </submittedName>
</protein>
<name>A0A0A9ZBM3_LYGHE</name>
<keyword evidence="2" id="KW-0067">ATP-binding</keyword>
<keyword evidence="2" id="KW-0547">Nucleotide-binding</keyword>
<feature type="region of interest" description="Disordered" evidence="1">
    <location>
        <begin position="128"/>
        <end position="154"/>
    </location>
</feature>
<feature type="region of interest" description="Disordered" evidence="1">
    <location>
        <begin position="86"/>
        <end position="107"/>
    </location>
</feature>
<organism evidence="2">
    <name type="scientific">Lygus hesperus</name>
    <name type="common">Western plant bug</name>
    <dbReference type="NCBI Taxonomy" id="30085"/>
    <lineage>
        <taxon>Eukaryota</taxon>
        <taxon>Metazoa</taxon>
        <taxon>Ecdysozoa</taxon>
        <taxon>Arthropoda</taxon>
        <taxon>Hexapoda</taxon>
        <taxon>Insecta</taxon>
        <taxon>Pterygota</taxon>
        <taxon>Neoptera</taxon>
        <taxon>Paraneoptera</taxon>
        <taxon>Hemiptera</taxon>
        <taxon>Heteroptera</taxon>
        <taxon>Panheteroptera</taxon>
        <taxon>Cimicomorpha</taxon>
        <taxon>Miridae</taxon>
        <taxon>Mirini</taxon>
        <taxon>Lygus</taxon>
    </lineage>
</organism>
<proteinExistence type="predicted"/>
<evidence type="ECO:0000313" key="2">
    <source>
        <dbReference type="EMBL" id="JAG40753.1"/>
    </source>
</evidence>
<gene>
    <name evidence="2" type="primary">MAA3</name>
    <name evidence="2" type="ORF">CM83_4617</name>
</gene>
<sequence length="154" mass="16967">MGRINVALTRARQLVVVFGDANTLQQFPGCWKNLLELVHRHMQLYGTSDAAPIECRHRLHVWTPALVNQLWRGHHFVPPPGLRPVSGAPVPQSAHTTRRTGDGGGNPLATLLLDPDVSTLLESMYSSGTEDAMADTDGSPNGRGEDEFSQYRRM</sequence>
<keyword evidence="2" id="KW-0347">Helicase</keyword>
<dbReference type="EMBL" id="GBHO01002851">
    <property type="protein sequence ID" value="JAG40753.1"/>
    <property type="molecule type" value="Transcribed_RNA"/>
</dbReference>
<reference evidence="2" key="2">
    <citation type="submission" date="2014-07" db="EMBL/GenBank/DDBJ databases">
        <authorList>
            <person name="Hull J."/>
        </authorList>
    </citation>
    <scope>NUCLEOTIDE SEQUENCE</scope>
</reference>
<feature type="compositionally biased region" description="Basic and acidic residues" evidence="1">
    <location>
        <begin position="143"/>
        <end position="154"/>
    </location>
</feature>
<evidence type="ECO:0000256" key="1">
    <source>
        <dbReference type="SAM" id="MobiDB-lite"/>
    </source>
</evidence>
<keyword evidence="2" id="KW-0378">Hydrolase</keyword>
<dbReference type="InterPro" id="IPR027417">
    <property type="entry name" value="P-loop_NTPase"/>
</dbReference>
<dbReference type="Gene3D" id="3.40.50.300">
    <property type="entry name" value="P-loop containing nucleotide triphosphate hydrolases"/>
    <property type="match status" value="1"/>
</dbReference>
<dbReference type="GO" id="GO:0004386">
    <property type="term" value="F:helicase activity"/>
    <property type="evidence" value="ECO:0007669"/>
    <property type="project" value="UniProtKB-KW"/>
</dbReference>